<protein>
    <submittedName>
        <fullName evidence="2">Uncharacterized protein</fullName>
    </submittedName>
</protein>
<accession>A0A2T7PT90</accession>
<feature type="region of interest" description="Disordered" evidence="1">
    <location>
        <begin position="578"/>
        <end position="615"/>
    </location>
</feature>
<comment type="caution">
    <text evidence="2">The sequence shown here is derived from an EMBL/GenBank/DDBJ whole genome shotgun (WGS) entry which is preliminary data.</text>
</comment>
<organism evidence="2 3">
    <name type="scientific">Pomacea canaliculata</name>
    <name type="common">Golden apple snail</name>
    <dbReference type="NCBI Taxonomy" id="400727"/>
    <lineage>
        <taxon>Eukaryota</taxon>
        <taxon>Metazoa</taxon>
        <taxon>Spiralia</taxon>
        <taxon>Lophotrochozoa</taxon>
        <taxon>Mollusca</taxon>
        <taxon>Gastropoda</taxon>
        <taxon>Caenogastropoda</taxon>
        <taxon>Architaenioglossa</taxon>
        <taxon>Ampullarioidea</taxon>
        <taxon>Ampullariidae</taxon>
        <taxon>Pomacea</taxon>
    </lineage>
</organism>
<reference evidence="2 3" key="1">
    <citation type="submission" date="2018-04" db="EMBL/GenBank/DDBJ databases">
        <title>The genome of golden apple snail Pomacea canaliculata provides insight into stress tolerance and invasive adaptation.</title>
        <authorList>
            <person name="Liu C."/>
            <person name="Liu B."/>
            <person name="Ren Y."/>
            <person name="Zhang Y."/>
            <person name="Wang H."/>
            <person name="Li S."/>
            <person name="Jiang F."/>
            <person name="Yin L."/>
            <person name="Zhang G."/>
            <person name="Qian W."/>
            <person name="Fan W."/>
        </authorList>
    </citation>
    <scope>NUCLEOTIDE SEQUENCE [LARGE SCALE GENOMIC DNA]</scope>
    <source>
        <strain evidence="2">SZHN2017</strain>
        <tissue evidence="2">Muscle</tissue>
    </source>
</reference>
<evidence type="ECO:0000313" key="2">
    <source>
        <dbReference type="EMBL" id="PVD36629.1"/>
    </source>
</evidence>
<proteinExistence type="predicted"/>
<dbReference type="Proteomes" id="UP000245119">
    <property type="component" value="Linkage Group LG2"/>
</dbReference>
<dbReference type="OrthoDB" id="6139802at2759"/>
<dbReference type="AlphaFoldDB" id="A0A2T7PT90"/>
<sequence length="636" mass="68679">MSGKVSHLVIRSSVSTLRNLTERHTAQSTSAALCACAVVSSAQGQGPQQPQQPQQPPQPGPCTTGLEEQLPTQCFAANGVDYQGVLFLLSGNRTGAIPAGYDFASFRKALCEDKQDLIIPCVLRMMQSWNRTTCTLQDRELMMARGGQLLAYLDAICGSACEGEATQRMLQCFAAAQLDPTPFLNPNATLLSDRFPMIGDSMANADNFCRLKTQLFSCLTPVSDSCPAFAKRLYALGIDIRAMDSATTLLCTNTALSIVCIILSSVRGQVQPGQCSNGLEEQLPTQCFSANGVDYQGVLFVLSGNRTGAIPSGMDYNSFRSLMCQSAKQDLIVPCMLKLMQKWNVTTCTEQDRQLMASRGGQILAFMENVCTDPCEGTAIQTLIQCFAAVQVDPTPILHPNATIISDKYSIIGNNSDSAKTFCNSRTRLFSCLAPLSNSCPSLINRLYLKGVDLEAMERSTDVLCKDIDQYTRGLQCFTQPLPATAQCQQQSSLFMLQVLEERFRIGSTKPSDFMSRLCQTRLSHVDCELKAYGQSCDVQLISLRSTVECTTLPRPCRETSSIKPVFDSLCKTVTTPSPAATVRPTQAPSSNSGGSQSGGNSVSGAVSGPRSTSSRLTATSHIVSTLVMLTCMALL</sequence>
<feature type="region of interest" description="Disordered" evidence="1">
    <location>
        <begin position="45"/>
        <end position="64"/>
    </location>
</feature>
<name>A0A2T7PT90_POMCA</name>
<evidence type="ECO:0000313" key="3">
    <source>
        <dbReference type="Proteomes" id="UP000245119"/>
    </source>
</evidence>
<dbReference type="EMBL" id="PZQS01000002">
    <property type="protein sequence ID" value="PVD36629.1"/>
    <property type="molecule type" value="Genomic_DNA"/>
</dbReference>
<evidence type="ECO:0000256" key="1">
    <source>
        <dbReference type="SAM" id="MobiDB-lite"/>
    </source>
</evidence>
<keyword evidence="3" id="KW-1185">Reference proteome</keyword>
<feature type="compositionally biased region" description="Low complexity" evidence="1">
    <location>
        <begin position="587"/>
        <end position="610"/>
    </location>
</feature>
<gene>
    <name evidence="2" type="ORF">C0Q70_03615</name>
</gene>